<evidence type="ECO:0000313" key="1">
    <source>
        <dbReference type="EMBL" id="KIK81819.1"/>
    </source>
</evidence>
<accession>A0A0D0DJL1</accession>
<reference evidence="1 2" key="1">
    <citation type="submission" date="2014-04" db="EMBL/GenBank/DDBJ databases">
        <authorList>
            <consortium name="DOE Joint Genome Institute"/>
            <person name="Kuo A."/>
            <person name="Kohler A."/>
            <person name="Jargeat P."/>
            <person name="Nagy L.G."/>
            <person name="Floudas D."/>
            <person name="Copeland A."/>
            <person name="Barry K.W."/>
            <person name="Cichocki N."/>
            <person name="Veneault-Fourrey C."/>
            <person name="LaButti K."/>
            <person name="Lindquist E.A."/>
            <person name="Lipzen A."/>
            <person name="Lundell T."/>
            <person name="Morin E."/>
            <person name="Murat C."/>
            <person name="Sun H."/>
            <person name="Tunlid A."/>
            <person name="Henrissat B."/>
            <person name="Grigoriev I.V."/>
            <person name="Hibbett D.S."/>
            <person name="Martin F."/>
            <person name="Nordberg H.P."/>
            <person name="Cantor M.N."/>
            <person name="Hua S.X."/>
        </authorList>
    </citation>
    <scope>NUCLEOTIDE SEQUENCE [LARGE SCALE GENOMIC DNA]</scope>
    <source>
        <strain evidence="1 2">Ve08.2h10</strain>
    </source>
</reference>
<name>A0A0D0DJL1_9AGAM</name>
<dbReference type="HOGENOM" id="CLU_1393198_0_0_1"/>
<keyword evidence="2" id="KW-1185">Reference proteome</keyword>
<dbReference type="STRING" id="930991.A0A0D0DJL1"/>
<sequence>PSTVDSGKTQNQFWFQDGNIDLKIESKYFKVHWDRLMTSLVFATMLELPQPELVESHNGCPLVQLSQDAIQDWTTALSWMYDRRRVLSFEVFFSTALDIIAGALRISTKYEISDLRLWCKQQRWEKGIDGGRSHLTLSPDDLRRLIIGREELQERLTDLLTNLDSRANSVVFRLCQPPCMTWLSSQLLPPSHSPYG</sequence>
<organism evidence="1 2">
    <name type="scientific">Paxillus rubicundulus Ve08.2h10</name>
    <dbReference type="NCBI Taxonomy" id="930991"/>
    <lineage>
        <taxon>Eukaryota</taxon>
        <taxon>Fungi</taxon>
        <taxon>Dikarya</taxon>
        <taxon>Basidiomycota</taxon>
        <taxon>Agaricomycotina</taxon>
        <taxon>Agaricomycetes</taxon>
        <taxon>Agaricomycetidae</taxon>
        <taxon>Boletales</taxon>
        <taxon>Paxilineae</taxon>
        <taxon>Paxillaceae</taxon>
        <taxon>Paxillus</taxon>
    </lineage>
</organism>
<dbReference type="EMBL" id="KN825727">
    <property type="protein sequence ID" value="KIK81819.1"/>
    <property type="molecule type" value="Genomic_DNA"/>
</dbReference>
<protein>
    <recommendedName>
        <fullName evidence="3">BTB domain-containing protein</fullName>
    </recommendedName>
</protein>
<dbReference type="InParanoid" id="A0A0D0DJL1"/>
<gene>
    <name evidence="1" type="ORF">PAXRUDRAFT_155197</name>
</gene>
<reference evidence="2" key="2">
    <citation type="submission" date="2015-01" db="EMBL/GenBank/DDBJ databases">
        <title>Evolutionary Origins and Diversification of the Mycorrhizal Mutualists.</title>
        <authorList>
            <consortium name="DOE Joint Genome Institute"/>
            <consortium name="Mycorrhizal Genomics Consortium"/>
            <person name="Kohler A."/>
            <person name="Kuo A."/>
            <person name="Nagy L.G."/>
            <person name="Floudas D."/>
            <person name="Copeland A."/>
            <person name="Barry K.W."/>
            <person name="Cichocki N."/>
            <person name="Veneault-Fourrey C."/>
            <person name="LaButti K."/>
            <person name="Lindquist E.A."/>
            <person name="Lipzen A."/>
            <person name="Lundell T."/>
            <person name="Morin E."/>
            <person name="Murat C."/>
            <person name="Riley R."/>
            <person name="Ohm R."/>
            <person name="Sun H."/>
            <person name="Tunlid A."/>
            <person name="Henrissat B."/>
            <person name="Grigoriev I.V."/>
            <person name="Hibbett D.S."/>
            <person name="Martin F."/>
        </authorList>
    </citation>
    <scope>NUCLEOTIDE SEQUENCE [LARGE SCALE GENOMIC DNA]</scope>
    <source>
        <strain evidence="2">Ve08.2h10</strain>
    </source>
</reference>
<evidence type="ECO:0008006" key="3">
    <source>
        <dbReference type="Google" id="ProtNLM"/>
    </source>
</evidence>
<dbReference type="OrthoDB" id="2799068at2759"/>
<evidence type="ECO:0000313" key="2">
    <source>
        <dbReference type="Proteomes" id="UP000054538"/>
    </source>
</evidence>
<feature type="non-terminal residue" evidence="1">
    <location>
        <position position="1"/>
    </location>
</feature>
<dbReference type="AlphaFoldDB" id="A0A0D0DJL1"/>
<dbReference type="Proteomes" id="UP000054538">
    <property type="component" value="Unassembled WGS sequence"/>
</dbReference>
<proteinExistence type="predicted"/>